<dbReference type="GO" id="GO:0007018">
    <property type="term" value="P:microtubule-based movement"/>
    <property type="evidence" value="ECO:0007669"/>
    <property type="project" value="InterPro"/>
</dbReference>
<evidence type="ECO:0000256" key="11">
    <source>
        <dbReference type="ARBA" id="ARBA00023277"/>
    </source>
</evidence>
<dbReference type="GO" id="GO:0003777">
    <property type="term" value="F:microtubule motor activity"/>
    <property type="evidence" value="ECO:0007669"/>
    <property type="project" value="InterPro"/>
</dbReference>
<dbReference type="Gene3D" id="1.20.58.1980">
    <property type="match status" value="1"/>
</dbReference>
<evidence type="ECO:0000256" key="13">
    <source>
        <dbReference type="PROSITE-ProRule" id="PRU00175"/>
    </source>
</evidence>
<keyword evidence="7 13" id="KW-0863">Zinc-finger</keyword>
<evidence type="ECO:0000256" key="14">
    <source>
        <dbReference type="PROSITE-ProRule" id="PRU00283"/>
    </source>
</evidence>
<dbReference type="InterPro" id="IPR001841">
    <property type="entry name" value="Znf_RING"/>
</dbReference>
<name>A0A7R8WAT0_9CRUS</name>
<dbReference type="SUPFAM" id="SSF51338">
    <property type="entry name" value="Composite domain of metallo-dependent hydrolases"/>
    <property type="match status" value="1"/>
</dbReference>
<evidence type="ECO:0000256" key="12">
    <source>
        <dbReference type="ARBA" id="ARBA00047647"/>
    </source>
</evidence>
<dbReference type="Pfam" id="PF00097">
    <property type="entry name" value="zf-C3HC4"/>
    <property type="match status" value="1"/>
</dbReference>
<dbReference type="GO" id="GO:0008270">
    <property type="term" value="F:zinc ion binding"/>
    <property type="evidence" value="ECO:0007669"/>
    <property type="project" value="UniProtKB-KW"/>
</dbReference>
<dbReference type="InterPro" id="IPR032466">
    <property type="entry name" value="Metal_Hydrolase"/>
</dbReference>
<keyword evidence="9" id="KW-0862">Zinc</keyword>
<sequence>WLVLRKIVMRILEAWVVGVVPSTLKCGICQEIMDDPVMIMPCQHAYCRGCIFEWLDSTKVCPECREPTSSAGVLFSRWIQRTIDELRVKCQNVECEAILDAQSLEPHMKFECLHRIIICEKGCKRGIRYADTSTHDCMEYLKVKVQRIEQEALAQSQQIQELETTNHLSREEIIRLKDELKAKDQQLKELQAKDGANAGEGEASNTSSVKDTPVLLHDSTLEFTIDAEKLESGVLSISGWKWKVCKRIDKYSRARIDMLIIRCESVPEEYRTRQWAFIGDLEIELIPDDVGNWECTADINVHFFGNGSKEKDQKFEGKQVFNCRYSSARETDNRFYGFLIIDMDNLVAHDTLRGSLKLKLTNWMLHFAFEKIRMRCASLKNGSWEMCPRRDSLASSVPIRRAEAFAQGQGCEEVVEAQNHEFHMESDCLRFIIVCQDGCAMSLKYKGTAARGDVIQFKNCRLLLNHNIVKEDLWVRNGVIIDPKYLFFDEKKSAVISVDCQDFILAPGFIDIQINGGFGVDFTSLLEPYDENIRRVTLGVLAHGVTSVCPTLVSSAPEIYTKFRKHLKPRKGSREDGASIIGVHLEGPFLSKEKKGAHDEKVLREPVNGWDSLLEVYGQDLEPEDIAIVTLAPELKGGLKTVKDLSQRGIKVSLGHSKGSIEDGEAAVCQGASLMTHLFNAMETFHHRDPGLIGLLTSTHIPENANVWYGIIADGIHTHPAAVRIAYRTHFEGLILVTDAIQLMGLPEGTARLGTLKIEINNGRAIIADSGTLAGSIATMDSCVRHLKKFARCSVVEALEAASLHPALALGIEEKKGTLKYGSDADFVLINEDDISVKATFIAGECVWKAVGLNLVVNHRKDLDALFFSHVEPCSVECLMNNHQINPPASLQATNLKMIPPTQGCRVQMAARVRPFLFNEAVEIAFNLFPESNQILMADDTHIFTLDHLFLPGAPQKKVYEESVAPLIEAFLEGENVSVVAMGPPGGGKSYSLFGPDISPARNEADFGLLPRALRQVFHTTSAAEGVVRKISVSHGYVLGASNELRDLADDIISSAESSSADSSLLDPQSPSDDRPLREIEVMTLGEAFGCVDAGVRLRQPGAHGIFSLRLDQMWETGGVLCSSSSVLRFLELSLPPPSSLPPDLALNALYSVIYAVLLQSQRSPPPATIPYADSPLTNLMKDGLGGNGRSLLLCCLSPSLTQFMQSLNSLQWVQQVNVYRPGSSSPYVLSHLGNHDLERHEGHRMKRNRKVGSALGNADIMNEGKRDAEELPAMENFKIAFSGFPDADLALQIQNWFCLKEEAEVVLSRSDPLSEDGGAGSEDALSVIVDLSVQENVEEENDDSLRCVEQDKENPDDVHSLGIVVVKEKEKADAPCHSDLLLVPVLSELGVPRGSGPERSEEKSKVKSEEKSTAKKKAQS</sequence>
<keyword evidence="17" id="KW-0732">Signal</keyword>
<keyword evidence="8" id="KW-0378">Hydrolase</keyword>
<evidence type="ECO:0000256" key="2">
    <source>
        <dbReference type="ARBA" id="ARBA00010716"/>
    </source>
</evidence>
<reference evidence="18" key="1">
    <citation type="submission" date="2020-11" db="EMBL/GenBank/DDBJ databases">
        <authorList>
            <person name="Tran Van P."/>
        </authorList>
    </citation>
    <scope>NUCLEOTIDE SEQUENCE</scope>
</reference>
<feature type="region of interest" description="Disordered" evidence="16">
    <location>
        <begin position="1388"/>
        <end position="1421"/>
    </location>
</feature>
<evidence type="ECO:0000256" key="4">
    <source>
        <dbReference type="ARBA" id="ARBA00018029"/>
    </source>
</evidence>
<keyword evidence="5" id="KW-0479">Metal-binding</keyword>
<dbReference type="InterPro" id="IPR017907">
    <property type="entry name" value="Znf_RING_CS"/>
</dbReference>
<dbReference type="GO" id="GO:0005524">
    <property type="term" value="F:ATP binding"/>
    <property type="evidence" value="ECO:0007669"/>
    <property type="project" value="UniProtKB-UniRule"/>
</dbReference>
<evidence type="ECO:0000256" key="17">
    <source>
        <dbReference type="SAM" id="SignalP"/>
    </source>
</evidence>
<dbReference type="InterPro" id="IPR018957">
    <property type="entry name" value="Znf_C3HC4_RING-type"/>
</dbReference>
<dbReference type="PROSITE" id="PS50089">
    <property type="entry name" value="ZF_RING_2"/>
    <property type="match status" value="1"/>
</dbReference>
<evidence type="ECO:0000256" key="16">
    <source>
        <dbReference type="SAM" id="MobiDB-lite"/>
    </source>
</evidence>
<evidence type="ECO:0000313" key="18">
    <source>
        <dbReference type="EMBL" id="CAD7228153.1"/>
    </source>
</evidence>
<evidence type="ECO:0000256" key="15">
    <source>
        <dbReference type="SAM" id="Coils"/>
    </source>
</evidence>
<proteinExistence type="inferred from homology"/>
<dbReference type="Gene3D" id="3.30.40.10">
    <property type="entry name" value="Zinc/RING finger domain, C3HC4 (zinc finger)"/>
    <property type="match status" value="1"/>
</dbReference>
<comment type="similarity">
    <text evidence="14">Belongs to the TRAFAC class myosin-kinesin ATPase superfamily. Kinesin family.</text>
</comment>
<keyword evidence="14" id="KW-0505">Motor protein</keyword>
<dbReference type="GO" id="GO:0106279">
    <property type="term" value="P:negative regulation of UDP-N-acetylglucosamine biosynthetic process"/>
    <property type="evidence" value="ECO:0007669"/>
    <property type="project" value="UniProtKB-ARBA"/>
</dbReference>
<evidence type="ECO:0000256" key="7">
    <source>
        <dbReference type="ARBA" id="ARBA00022771"/>
    </source>
</evidence>
<feature type="binding site" evidence="14">
    <location>
        <begin position="983"/>
        <end position="990"/>
    </location>
    <ligand>
        <name>ATP</name>
        <dbReference type="ChEBI" id="CHEBI:30616"/>
    </ligand>
</feature>
<feature type="coiled-coil region" evidence="15">
    <location>
        <begin position="145"/>
        <end position="193"/>
    </location>
</feature>
<feature type="chain" id="PRO_5043680626" description="N-acetylglucosamine-6-phosphate deacetylase" evidence="17">
    <location>
        <begin position="19"/>
        <end position="1421"/>
    </location>
</feature>
<dbReference type="PROSITE" id="PS00518">
    <property type="entry name" value="ZF_RING_1"/>
    <property type="match status" value="1"/>
</dbReference>
<dbReference type="InterPro" id="IPR036961">
    <property type="entry name" value="Kinesin_motor_dom_sf"/>
</dbReference>
<dbReference type="Gene3D" id="3.40.850.10">
    <property type="entry name" value="Kinesin motor domain"/>
    <property type="match status" value="1"/>
</dbReference>
<dbReference type="NCBIfam" id="TIGR00221">
    <property type="entry name" value="nagA"/>
    <property type="match status" value="1"/>
</dbReference>
<comment type="similarity">
    <text evidence="2">Belongs to the metallo-dependent hydrolases superfamily. NagA family.</text>
</comment>
<dbReference type="EC" id="3.5.1.25" evidence="3"/>
<organism evidence="18">
    <name type="scientific">Cyprideis torosa</name>
    <dbReference type="NCBI Taxonomy" id="163714"/>
    <lineage>
        <taxon>Eukaryota</taxon>
        <taxon>Metazoa</taxon>
        <taxon>Ecdysozoa</taxon>
        <taxon>Arthropoda</taxon>
        <taxon>Crustacea</taxon>
        <taxon>Oligostraca</taxon>
        <taxon>Ostracoda</taxon>
        <taxon>Podocopa</taxon>
        <taxon>Podocopida</taxon>
        <taxon>Cytherocopina</taxon>
        <taxon>Cytheroidea</taxon>
        <taxon>Cytherideidae</taxon>
        <taxon>Cyprideis</taxon>
    </lineage>
</organism>
<dbReference type="GO" id="GO:0008448">
    <property type="term" value="F:N-acetylglucosamine-6-phosphate deacetylase activity"/>
    <property type="evidence" value="ECO:0007669"/>
    <property type="project" value="UniProtKB-EC"/>
</dbReference>
<dbReference type="FunFam" id="3.20.20.140:FF:000023">
    <property type="entry name" value="N-acetylglucosamine-6-phosphate deacetylase"/>
    <property type="match status" value="1"/>
</dbReference>
<feature type="signal peptide" evidence="17">
    <location>
        <begin position="1"/>
        <end position="18"/>
    </location>
</feature>
<evidence type="ECO:0000256" key="1">
    <source>
        <dbReference type="ARBA" id="ARBA00001968"/>
    </source>
</evidence>
<dbReference type="SUPFAM" id="SSF51556">
    <property type="entry name" value="Metallo-dependent hydrolases"/>
    <property type="match status" value="1"/>
</dbReference>
<comment type="catalytic activity">
    <reaction evidence="12">
        <text>N-acetyl-D-glucosamine 6-phosphate + H2O = D-glucosamine 6-phosphate + acetate</text>
        <dbReference type="Rhea" id="RHEA:22936"/>
        <dbReference type="ChEBI" id="CHEBI:15377"/>
        <dbReference type="ChEBI" id="CHEBI:30089"/>
        <dbReference type="ChEBI" id="CHEBI:57513"/>
        <dbReference type="ChEBI" id="CHEBI:58725"/>
        <dbReference type="EC" id="3.5.1.25"/>
    </reaction>
</comment>
<dbReference type="SMART" id="SM00184">
    <property type="entry name" value="RING"/>
    <property type="match status" value="1"/>
</dbReference>
<dbReference type="PANTHER" id="PTHR11113:SF14">
    <property type="entry name" value="N-ACETYLGLUCOSAMINE-6-PHOSPHATE DEACETYLASE"/>
    <property type="match status" value="1"/>
</dbReference>
<dbReference type="CDD" id="cd00854">
    <property type="entry name" value="NagA"/>
    <property type="match status" value="1"/>
</dbReference>
<evidence type="ECO:0000256" key="10">
    <source>
        <dbReference type="ARBA" id="ARBA00022840"/>
    </source>
</evidence>
<dbReference type="PANTHER" id="PTHR11113">
    <property type="entry name" value="N-ACETYLGLUCOSAMINE-6-PHOSPHATE DEACETYLASE"/>
    <property type="match status" value="1"/>
</dbReference>
<dbReference type="InterPro" id="IPR027417">
    <property type="entry name" value="P-loop_NTPase"/>
</dbReference>
<dbReference type="Pfam" id="PF00225">
    <property type="entry name" value="Kinesin"/>
    <property type="match status" value="2"/>
</dbReference>
<dbReference type="GO" id="GO:0006046">
    <property type="term" value="P:N-acetylglucosamine catabolic process"/>
    <property type="evidence" value="ECO:0007669"/>
    <property type="project" value="TreeGrafter"/>
</dbReference>
<evidence type="ECO:0000256" key="3">
    <source>
        <dbReference type="ARBA" id="ARBA00011899"/>
    </source>
</evidence>
<dbReference type="GO" id="GO:0008017">
    <property type="term" value="F:microtubule binding"/>
    <property type="evidence" value="ECO:0007669"/>
    <property type="project" value="InterPro"/>
</dbReference>
<dbReference type="InterPro" id="IPR006680">
    <property type="entry name" value="Amidohydro-rel"/>
</dbReference>
<comment type="cofactor">
    <cofactor evidence="1">
        <name>a divalent metal cation</name>
        <dbReference type="ChEBI" id="CHEBI:60240"/>
    </cofactor>
</comment>
<dbReference type="SMART" id="SM00129">
    <property type="entry name" value="KISc"/>
    <property type="match status" value="1"/>
</dbReference>
<evidence type="ECO:0000256" key="8">
    <source>
        <dbReference type="ARBA" id="ARBA00022801"/>
    </source>
</evidence>
<dbReference type="SUPFAM" id="SSF57850">
    <property type="entry name" value="RING/U-box"/>
    <property type="match status" value="1"/>
</dbReference>
<feature type="compositionally biased region" description="Basic and acidic residues" evidence="16">
    <location>
        <begin position="1397"/>
        <end position="1414"/>
    </location>
</feature>
<dbReference type="Gene3D" id="2.30.40.10">
    <property type="entry name" value="Urease, subunit C, domain 1"/>
    <property type="match status" value="1"/>
</dbReference>
<protein>
    <recommendedName>
        <fullName evidence="4">N-acetylglucosamine-6-phosphate deacetylase</fullName>
        <ecNumber evidence="3">3.5.1.25</ecNumber>
    </recommendedName>
</protein>
<dbReference type="GO" id="GO:0019262">
    <property type="term" value="P:N-acetylneuraminate catabolic process"/>
    <property type="evidence" value="ECO:0007669"/>
    <property type="project" value="UniProtKB-ARBA"/>
</dbReference>
<gene>
    <name evidence="18" type="ORF">CTOB1V02_LOCUS6042</name>
</gene>
<dbReference type="Pfam" id="PF01979">
    <property type="entry name" value="Amidohydro_1"/>
    <property type="match status" value="1"/>
</dbReference>
<keyword evidence="6 14" id="KW-0547">Nucleotide-binding</keyword>
<keyword evidence="10 14" id="KW-0067">ATP-binding</keyword>
<feature type="non-terminal residue" evidence="18">
    <location>
        <position position="1421"/>
    </location>
</feature>
<evidence type="ECO:0000256" key="6">
    <source>
        <dbReference type="ARBA" id="ARBA00022741"/>
    </source>
</evidence>
<dbReference type="PROSITE" id="PS50067">
    <property type="entry name" value="KINESIN_MOTOR_2"/>
    <property type="match status" value="1"/>
</dbReference>
<dbReference type="PRINTS" id="PR00380">
    <property type="entry name" value="KINESINHEAVY"/>
</dbReference>
<evidence type="ECO:0000256" key="5">
    <source>
        <dbReference type="ARBA" id="ARBA00022723"/>
    </source>
</evidence>
<dbReference type="InterPro" id="IPR013083">
    <property type="entry name" value="Znf_RING/FYVE/PHD"/>
</dbReference>
<accession>A0A7R8WAT0</accession>
<dbReference type="EMBL" id="OB661407">
    <property type="protein sequence ID" value="CAD7228153.1"/>
    <property type="molecule type" value="Genomic_DNA"/>
</dbReference>
<dbReference type="InterPro" id="IPR003764">
    <property type="entry name" value="GlcNAc_6-P_deAcase"/>
</dbReference>
<dbReference type="SUPFAM" id="SSF52540">
    <property type="entry name" value="P-loop containing nucleoside triphosphate hydrolases"/>
    <property type="match status" value="1"/>
</dbReference>
<dbReference type="InterPro" id="IPR011059">
    <property type="entry name" value="Metal-dep_hydrolase_composite"/>
</dbReference>
<keyword evidence="11" id="KW-0119">Carbohydrate metabolism</keyword>
<evidence type="ECO:0000256" key="9">
    <source>
        <dbReference type="ARBA" id="ARBA00022833"/>
    </source>
</evidence>
<dbReference type="InterPro" id="IPR001752">
    <property type="entry name" value="Kinesin_motor_dom"/>
</dbReference>
<dbReference type="Gene3D" id="3.20.20.140">
    <property type="entry name" value="Metal-dependent hydrolases"/>
    <property type="match status" value="1"/>
</dbReference>
<dbReference type="OrthoDB" id="10264777at2759"/>
<keyword evidence="15" id="KW-0175">Coiled coil</keyword>